<dbReference type="EMBL" id="BSTX01000001">
    <property type="protein sequence ID" value="GLZ75206.1"/>
    <property type="molecule type" value="Genomic_DNA"/>
</dbReference>
<evidence type="ECO:0000259" key="1">
    <source>
        <dbReference type="PROSITE" id="PS50995"/>
    </source>
</evidence>
<dbReference type="GO" id="GO:0003700">
    <property type="term" value="F:DNA-binding transcription factor activity"/>
    <property type="evidence" value="ECO:0007669"/>
    <property type="project" value="InterPro"/>
</dbReference>
<dbReference type="RefSeq" id="WP_285660451.1">
    <property type="nucleotide sequence ID" value="NZ_BSTX01000001.1"/>
</dbReference>
<dbReference type="PROSITE" id="PS50995">
    <property type="entry name" value="HTH_MARR_2"/>
    <property type="match status" value="1"/>
</dbReference>
<dbReference type="PANTHER" id="PTHR33164:SF104">
    <property type="entry name" value="TRANSCRIPTIONAL REGULATORY PROTEIN"/>
    <property type="match status" value="1"/>
</dbReference>
<name>A0A9W6SID9_9ACTN</name>
<feature type="domain" description="HTH marR-type" evidence="1">
    <location>
        <begin position="26"/>
        <end position="161"/>
    </location>
</feature>
<sequence>MTDETDAVDRITGQWARELPDMGLRAMEVFGRVHRVSQHTARLIDPIYARHGIGRAEFDVLASLRRSGEPYTLSPKQISGTLMLTSGGLTGRLDKLEKAGLIERLPDPDDRRALRVRLTDAGRTAVEAAVRAGVEAQQKILDVLTPDEQAVLAGLLRRVHLAYTGEL</sequence>
<dbReference type="InterPro" id="IPR036390">
    <property type="entry name" value="WH_DNA-bd_sf"/>
</dbReference>
<dbReference type="PANTHER" id="PTHR33164">
    <property type="entry name" value="TRANSCRIPTIONAL REGULATOR, MARR FAMILY"/>
    <property type="match status" value="1"/>
</dbReference>
<evidence type="ECO:0000313" key="3">
    <source>
        <dbReference type="Proteomes" id="UP001165079"/>
    </source>
</evidence>
<protein>
    <submittedName>
        <fullName evidence="2">MarR family transcriptional regulator</fullName>
    </submittedName>
</protein>
<dbReference type="GO" id="GO:0006950">
    <property type="term" value="P:response to stress"/>
    <property type="evidence" value="ECO:0007669"/>
    <property type="project" value="TreeGrafter"/>
</dbReference>
<dbReference type="InterPro" id="IPR000835">
    <property type="entry name" value="HTH_MarR-typ"/>
</dbReference>
<dbReference type="Gene3D" id="1.10.10.10">
    <property type="entry name" value="Winged helix-like DNA-binding domain superfamily/Winged helix DNA-binding domain"/>
    <property type="match status" value="1"/>
</dbReference>
<dbReference type="SMART" id="SM00347">
    <property type="entry name" value="HTH_MARR"/>
    <property type="match status" value="1"/>
</dbReference>
<organism evidence="2 3">
    <name type="scientific">Actinorhabdospora filicis</name>
    <dbReference type="NCBI Taxonomy" id="1785913"/>
    <lineage>
        <taxon>Bacteria</taxon>
        <taxon>Bacillati</taxon>
        <taxon>Actinomycetota</taxon>
        <taxon>Actinomycetes</taxon>
        <taxon>Micromonosporales</taxon>
        <taxon>Micromonosporaceae</taxon>
        <taxon>Actinorhabdospora</taxon>
    </lineage>
</organism>
<dbReference type="AlphaFoldDB" id="A0A9W6SID9"/>
<keyword evidence="3" id="KW-1185">Reference proteome</keyword>
<dbReference type="Proteomes" id="UP001165079">
    <property type="component" value="Unassembled WGS sequence"/>
</dbReference>
<reference evidence="2" key="1">
    <citation type="submission" date="2023-03" db="EMBL/GenBank/DDBJ databases">
        <title>Actinorhabdospora filicis NBRC 111898.</title>
        <authorList>
            <person name="Ichikawa N."/>
            <person name="Sato H."/>
            <person name="Tonouchi N."/>
        </authorList>
    </citation>
    <scope>NUCLEOTIDE SEQUENCE</scope>
    <source>
        <strain evidence="2">NBRC 111898</strain>
    </source>
</reference>
<dbReference type="InterPro" id="IPR036388">
    <property type="entry name" value="WH-like_DNA-bd_sf"/>
</dbReference>
<proteinExistence type="predicted"/>
<accession>A0A9W6SID9</accession>
<dbReference type="InterPro" id="IPR039422">
    <property type="entry name" value="MarR/SlyA-like"/>
</dbReference>
<gene>
    <name evidence="2" type="ORF">Afil01_00130</name>
</gene>
<dbReference type="PRINTS" id="PR00598">
    <property type="entry name" value="HTHMARR"/>
</dbReference>
<evidence type="ECO:0000313" key="2">
    <source>
        <dbReference type="EMBL" id="GLZ75206.1"/>
    </source>
</evidence>
<dbReference type="SUPFAM" id="SSF46785">
    <property type="entry name" value="Winged helix' DNA-binding domain"/>
    <property type="match status" value="1"/>
</dbReference>
<comment type="caution">
    <text evidence="2">The sequence shown here is derived from an EMBL/GenBank/DDBJ whole genome shotgun (WGS) entry which is preliminary data.</text>
</comment>
<dbReference type="Pfam" id="PF12802">
    <property type="entry name" value="MarR_2"/>
    <property type="match status" value="1"/>
</dbReference>